<sequence length="940" mass="104069">MFTRSDILRRHETTHAVAAQVNTTRRSSARACTECAKSRERCSKSYPCQRCTNKGFRCAYPQPRVTRRLQGCPPARDPSADVFEAAQYHALNDNVAPSSDPVRIAYHSQRAIATMSGADDPFRHISPSGMAEYSQVQALQATTDLPMNWLPPDDCLAIDYDSILGLGIGSLDFFSLPDSTAVPAAIQNLRQEPVIGSGPQRHYHDTTTSQRSTDHVIGDSETLWNDTSPGTIDSCVSIESSHSMARPLSPCDVPGILYATSIDGARKACTVRARKASRPLPGAQSIRPLNHIQTHSRDEQYGLEFPDVGHIAIDDAIDTAIENGPSTTLSLSSTIYNSITKAFGRLCLDDRSNFPNYKSSRFPELSSLNLCVKFYFLNFDPIMPLLHRAVTWIDDHWLLALAVAAIGCQYVEADEYAQMVEPMQEFLRRAFVVEFSAETVGAVDRSKHGLAFAQAMVLGQVGMLYAGSTELLHFAKAQRSAMIELVRKLQFPLESSQFTEWSTQYSSHDDVRVSSWELAVVNECRRRLIYSIFLLDCMGVYHFQQHSVVESNFLSVPLPNDQLWRVNSAVDWTSYLASMTDMPCLSSAVGSLFREKRVMPELGQYSRVILLHGVYREIFQLKECFARPLSNWIPSIQQAAADSNASPINPLSLDSGGRGLLTSWRNAALDCVDVLHWAANGTIALQAGAEHPTVLHLHLSRTILLAPLDKFQALADAVVSLTQSTSLAQALHPTNRQIVVQAEKDILVWAQRDACHARLAVLHSGCLFWHIRRYSCRAFYEPMAVVLATLTIWAYSSYASRTAGSIEDPHGKSDYSNGSEGDCQPPVEATGDSRDTENPQDLIDNEDIEPAPTFVHLDRPNDDEMVQAFVRFGRTTAMRANIAGVGDIHSAKGPARILREGRKILTKVSTAWGRTARLIHVLETLEEISSGRITLESVQG</sequence>
<gene>
    <name evidence="1" type="ORF">OPT61_g3464</name>
</gene>
<dbReference type="EMBL" id="JAPHNI010000178">
    <property type="protein sequence ID" value="KAJ8114720.1"/>
    <property type="molecule type" value="Genomic_DNA"/>
</dbReference>
<protein>
    <submittedName>
        <fullName evidence="1">Uncharacterized protein</fullName>
    </submittedName>
</protein>
<accession>A0ACC2IHP8</accession>
<reference evidence="1" key="1">
    <citation type="submission" date="2022-11" db="EMBL/GenBank/DDBJ databases">
        <title>Genome Sequence of Boeremia exigua.</title>
        <authorList>
            <person name="Buettner E."/>
        </authorList>
    </citation>
    <scope>NUCLEOTIDE SEQUENCE</scope>
    <source>
        <strain evidence="1">CU02</strain>
    </source>
</reference>
<comment type="caution">
    <text evidence="1">The sequence shown here is derived from an EMBL/GenBank/DDBJ whole genome shotgun (WGS) entry which is preliminary data.</text>
</comment>
<evidence type="ECO:0000313" key="2">
    <source>
        <dbReference type="Proteomes" id="UP001153331"/>
    </source>
</evidence>
<dbReference type="Proteomes" id="UP001153331">
    <property type="component" value="Unassembled WGS sequence"/>
</dbReference>
<name>A0ACC2IHP8_9PLEO</name>
<evidence type="ECO:0000313" key="1">
    <source>
        <dbReference type="EMBL" id="KAJ8114720.1"/>
    </source>
</evidence>
<keyword evidence="2" id="KW-1185">Reference proteome</keyword>
<proteinExistence type="predicted"/>
<organism evidence="1 2">
    <name type="scientific">Boeremia exigua</name>
    <dbReference type="NCBI Taxonomy" id="749465"/>
    <lineage>
        <taxon>Eukaryota</taxon>
        <taxon>Fungi</taxon>
        <taxon>Dikarya</taxon>
        <taxon>Ascomycota</taxon>
        <taxon>Pezizomycotina</taxon>
        <taxon>Dothideomycetes</taxon>
        <taxon>Pleosporomycetidae</taxon>
        <taxon>Pleosporales</taxon>
        <taxon>Pleosporineae</taxon>
        <taxon>Didymellaceae</taxon>
        <taxon>Boeremia</taxon>
    </lineage>
</organism>